<reference evidence="3 5" key="1">
    <citation type="journal article" date="2012" name="Nature">
        <title>Algal genomes reveal evolutionary mosaicism and the fate of nucleomorphs.</title>
        <authorList>
            <consortium name="DOE Joint Genome Institute"/>
            <person name="Curtis B.A."/>
            <person name="Tanifuji G."/>
            <person name="Burki F."/>
            <person name="Gruber A."/>
            <person name="Irimia M."/>
            <person name="Maruyama S."/>
            <person name="Arias M.C."/>
            <person name="Ball S.G."/>
            <person name="Gile G.H."/>
            <person name="Hirakawa Y."/>
            <person name="Hopkins J.F."/>
            <person name="Kuo A."/>
            <person name="Rensing S.A."/>
            <person name="Schmutz J."/>
            <person name="Symeonidi A."/>
            <person name="Elias M."/>
            <person name="Eveleigh R.J."/>
            <person name="Herman E.K."/>
            <person name="Klute M.J."/>
            <person name="Nakayama T."/>
            <person name="Obornik M."/>
            <person name="Reyes-Prieto A."/>
            <person name="Armbrust E.V."/>
            <person name="Aves S.J."/>
            <person name="Beiko R.G."/>
            <person name="Coutinho P."/>
            <person name="Dacks J.B."/>
            <person name="Durnford D.G."/>
            <person name="Fast N.M."/>
            <person name="Green B.R."/>
            <person name="Grisdale C.J."/>
            <person name="Hempel F."/>
            <person name="Henrissat B."/>
            <person name="Hoppner M.P."/>
            <person name="Ishida K."/>
            <person name="Kim E."/>
            <person name="Koreny L."/>
            <person name="Kroth P.G."/>
            <person name="Liu Y."/>
            <person name="Malik S.B."/>
            <person name="Maier U.G."/>
            <person name="McRose D."/>
            <person name="Mock T."/>
            <person name="Neilson J.A."/>
            <person name="Onodera N.T."/>
            <person name="Poole A.M."/>
            <person name="Pritham E.J."/>
            <person name="Richards T.A."/>
            <person name="Rocap G."/>
            <person name="Roy S.W."/>
            <person name="Sarai C."/>
            <person name="Schaack S."/>
            <person name="Shirato S."/>
            <person name="Slamovits C.H."/>
            <person name="Spencer D.F."/>
            <person name="Suzuki S."/>
            <person name="Worden A.Z."/>
            <person name="Zauner S."/>
            <person name="Barry K."/>
            <person name="Bell C."/>
            <person name="Bharti A.K."/>
            <person name="Crow J.A."/>
            <person name="Grimwood J."/>
            <person name="Kramer R."/>
            <person name="Lindquist E."/>
            <person name="Lucas S."/>
            <person name="Salamov A."/>
            <person name="McFadden G.I."/>
            <person name="Lane C.E."/>
            <person name="Keeling P.J."/>
            <person name="Gray M.W."/>
            <person name="Grigoriev I.V."/>
            <person name="Archibald J.M."/>
        </authorList>
    </citation>
    <scope>NUCLEOTIDE SEQUENCE</scope>
    <source>
        <strain evidence="3 5">CCMP2712</strain>
    </source>
</reference>
<feature type="region of interest" description="Disordered" evidence="2">
    <location>
        <begin position="1"/>
        <end position="26"/>
    </location>
</feature>
<organism evidence="3">
    <name type="scientific">Guillardia theta (strain CCMP2712)</name>
    <name type="common">Cryptophyte</name>
    <dbReference type="NCBI Taxonomy" id="905079"/>
    <lineage>
        <taxon>Eukaryota</taxon>
        <taxon>Cryptophyceae</taxon>
        <taxon>Pyrenomonadales</taxon>
        <taxon>Geminigeraceae</taxon>
        <taxon>Guillardia</taxon>
    </lineage>
</organism>
<evidence type="ECO:0000313" key="5">
    <source>
        <dbReference type="Proteomes" id="UP000011087"/>
    </source>
</evidence>
<dbReference type="SUPFAM" id="SSF56349">
    <property type="entry name" value="DNA breaking-rejoining enzymes"/>
    <property type="match status" value="1"/>
</dbReference>
<feature type="compositionally biased region" description="Basic and acidic residues" evidence="2">
    <location>
        <begin position="15"/>
        <end position="26"/>
    </location>
</feature>
<evidence type="ECO:0000313" key="4">
    <source>
        <dbReference type="EnsemblProtists" id="EKX43639"/>
    </source>
</evidence>
<feature type="non-terminal residue" evidence="3">
    <location>
        <position position="1"/>
    </location>
</feature>
<name>L1J698_GUITC</name>
<protein>
    <recommendedName>
        <fullName evidence="6">Tyr recombinase domain-containing protein</fullName>
    </recommendedName>
</protein>
<gene>
    <name evidence="3" type="ORF">GUITHDRAFT_44852</name>
</gene>
<dbReference type="GeneID" id="17300342"/>
<dbReference type="GO" id="GO:0006310">
    <property type="term" value="P:DNA recombination"/>
    <property type="evidence" value="ECO:0007669"/>
    <property type="project" value="UniProtKB-KW"/>
</dbReference>
<keyword evidence="1" id="KW-0233">DNA recombination</keyword>
<dbReference type="GO" id="GO:0003677">
    <property type="term" value="F:DNA binding"/>
    <property type="evidence" value="ECO:0007669"/>
    <property type="project" value="InterPro"/>
</dbReference>
<evidence type="ECO:0008006" key="6">
    <source>
        <dbReference type="Google" id="ProtNLM"/>
    </source>
</evidence>
<dbReference type="STRING" id="905079.L1J698"/>
<sequence length="114" mass="12884">MGWQDDHMWVSFPKSKTDQTGERKEPKSIYANPICPEICPILALGIYLLSHTPDRSKLFPGNVAIDGRRYEYPMIRKAVCREITRLGMNREDIGTHSIRKGAATYCTSGSTHCP</sequence>
<dbReference type="AlphaFoldDB" id="L1J698"/>
<dbReference type="InterPro" id="IPR011010">
    <property type="entry name" value="DNA_brk_join_enz"/>
</dbReference>
<dbReference type="RefSeq" id="XP_005830619.1">
    <property type="nucleotide sequence ID" value="XM_005830562.1"/>
</dbReference>
<reference evidence="4" key="3">
    <citation type="submission" date="2016-03" db="UniProtKB">
        <authorList>
            <consortium name="EnsemblProtists"/>
        </authorList>
    </citation>
    <scope>IDENTIFICATION</scope>
</reference>
<dbReference type="GO" id="GO:0015074">
    <property type="term" value="P:DNA integration"/>
    <property type="evidence" value="ECO:0007669"/>
    <property type="project" value="InterPro"/>
</dbReference>
<dbReference type="KEGG" id="gtt:GUITHDRAFT_44852"/>
<dbReference type="EMBL" id="JH993009">
    <property type="protein sequence ID" value="EKX43639.1"/>
    <property type="molecule type" value="Genomic_DNA"/>
</dbReference>
<reference evidence="5" key="2">
    <citation type="submission" date="2012-11" db="EMBL/GenBank/DDBJ databases">
        <authorList>
            <person name="Kuo A."/>
            <person name="Curtis B.A."/>
            <person name="Tanifuji G."/>
            <person name="Burki F."/>
            <person name="Gruber A."/>
            <person name="Irimia M."/>
            <person name="Maruyama S."/>
            <person name="Arias M.C."/>
            <person name="Ball S.G."/>
            <person name="Gile G.H."/>
            <person name="Hirakawa Y."/>
            <person name="Hopkins J.F."/>
            <person name="Rensing S.A."/>
            <person name="Schmutz J."/>
            <person name="Symeonidi A."/>
            <person name="Elias M."/>
            <person name="Eveleigh R.J."/>
            <person name="Herman E.K."/>
            <person name="Klute M.J."/>
            <person name="Nakayama T."/>
            <person name="Obornik M."/>
            <person name="Reyes-Prieto A."/>
            <person name="Armbrust E.V."/>
            <person name="Aves S.J."/>
            <person name="Beiko R.G."/>
            <person name="Coutinho P."/>
            <person name="Dacks J.B."/>
            <person name="Durnford D.G."/>
            <person name="Fast N.M."/>
            <person name="Green B.R."/>
            <person name="Grisdale C."/>
            <person name="Hempe F."/>
            <person name="Henrissat B."/>
            <person name="Hoppner M.P."/>
            <person name="Ishida K.-I."/>
            <person name="Kim E."/>
            <person name="Koreny L."/>
            <person name="Kroth P.G."/>
            <person name="Liu Y."/>
            <person name="Malik S.-B."/>
            <person name="Maier U.G."/>
            <person name="McRose D."/>
            <person name="Mock T."/>
            <person name="Neilson J.A."/>
            <person name="Onodera N.T."/>
            <person name="Poole A.M."/>
            <person name="Pritham E.J."/>
            <person name="Richards T.A."/>
            <person name="Rocap G."/>
            <person name="Roy S.W."/>
            <person name="Sarai C."/>
            <person name="Schaack S."/>
            <person name="Shirato S."/>
            <person name="Slamovits C.H."/>
            <person name="Spencer D.F."/>
            <person name="Suzuki S."/>
            <person name="Worden A.Z."/>
            <person name="Zauner S."/>
            <person name="Barry K."/>
            <person name="Bell C."/>
            <person name="Bharti A.K."/>
            <person name="Crow J.A."/>
            <person name="Grimwood J."/>
            <person name="Kramer R."/>
            <person name="Lindquist E."/>
            <person name="Lucas S."/>
            <person name="Salamov A."/>
            <person name="McFadden G.I."/>
            <person name="Lane C.E."/>
            <person name="Keeling P.J."/>
            <person name="Gray M.W."/>
            <person name="Grigoriev I.V."/>
            <person name="Archibald J.M."/>
        </authorList>
    </citation>
    <scope>NUCLEOTIDE SEQUENCE</scope>
    <source>
        <strain evidence="5">CCMP2712</strain>
    </source>
</reference>
<keyword evidence="5" id="KW-1185">Reference proteome</keyword>
<dbReference type="Gene3D" id="1.10.443.10">
    <property type="entry name" value="Intergrase catalytic core"/>
    <property type="match status" value="1"/>
</dbReference>
<dbReference type="InterPro" id="IPR013762">
    <property type="entry name" value="Integrase-like_cat_sf"/>
</dbReference>
<evidence type="ECO:0000256" key="1">
    <source>
        <dbReference type="ARBA" id="ARBA00023172"/>
    </source>
</evidence>
<dbReference type="OrthoDB" id="78603at2759"/>
<evidence type="ECO:0000256" key="2">
    <source>
        <dbReference type="SAM" id="MobiDB-lite"/>
    </source>
</evidence>
<dbReference type="PaxDb" id="55529-EKX43639"/>
<dbReference type="HOGENOM" id="CLU_105295_1_0_1"/>
<dbReference type="Proteomes" id="UP000011087">
    <property type="component" value="Unassembled WGS sequence"/>
</dbReference>
<proteinExistence type="predicted"/>
<evidence type="ECO:0000313" key="3">
    <source>
        <dbReference type="EMBL" id="EKX43639.1"/>
    </source>
</evidence>
<accession>L1J698</accession>
<dbReference type="EnsemblProtists" id="EKX43639">
    <property type="protein sequence ID" value="EKX43639"/>
    <property type="gene ID" value="GUITHDRAFT_44852"/>
</dbReference>